<reference evidence="2 3" key="1">
    <citation type="journal article" date="2022" name="Int. J. Syst. Evol. Microbiol.">
        <title>Flavobacterium ammonificans sp. nov. and Flavobacterium ammoniigenes sp. nov., ammonifying bacteria isolated from surface river water.</title>
        <authorList>
            <person name="Watanabe K."/>
            <person name="Kitamura T."/>
            <person name="Ogata Y."/>
            <person name="Shindo C."/>
            <person name="Suda W."/>
        </authorList>
    </citation>
    <scope>NUCLEOTIDE SEQUENCE [LARGE SCALE GENOMIC DNA]</scope>
    <source>
        <strain evidence="2 3">GENT5</strain>
    </source>
</reference>
<evidence type="ECO:0000259" key="1">
    <source>
        <dbReference type="Pfam" id="PF01593"/>
    </source>
</evidence>
<dbReference type="InterPro" id="IPR002937">
    <property type="entry name" value="Amino_oxidase"/>
</dbReference>
<dbReference type="SUPFAM" id="SSF51905">
    <property type="entry name" value="FAD/NAD(P)-binding domain"/>
    <property type="match status" value="1"/>
</dbReference>
<organism evidence="2 3">
    <name type="scientific">Flavobacterium ammoniigenes</name>
    <dbReference type="NCBI Taxonomy" id="1751095"/>
    <lineage>
        <taxon>Bacteria</taxon>
        <taxon>Pseudomonadati</taxon>
        <taxon>Bacteroidota</taxon>
        <taxon>Flavobacteriia</taxon>
        <taxon>Flavobacteriales</taxon>
        <taxon>Flavobacteriaceae</taxon>
        <taxon>Flavobacterium</taxon>
    </lineage>
</organism>
<dbReference type="Gene3D" id="3.90.660.20">
    <property type="entry name" value="Protoporphyrinogen oxidase, mitochondrial, domain 2"/>
    <property type="match status" value="1"/>
</dbReference>
<evidence type="ECO:0000313" key="3">
    <source>
        <dbReference type="Proteomes" id="UP001319867"/>
    </source>
</evidence>
<dbReference type="Gene3D" id="3.50.50.60">
    <property type="entry name" value="FAD/NAD(P)-binding domain"/>
    <property type="match status" value="1"/>
</dbReference>
<proteinExistence type="predicted"/>
<feature type="domain" description="Amine oxidase" evidence="1">
    <location>
        <begin position="40"/>
        <end position="438"/>
    </location>
</feature>
<sequence>MKSRFEKSERDFLFYRLDLVILKSDKQTMKPTITIIGAGLSGLTAAVYLHQKNYQVQLIEASDRVGGRIKTDCIDGFRLDRGFQVLLTDYPETKALLDYQKLNLKPFIPGATVLFEGGQFDIADPFRRPTALFATLFAPVGSLKDKVQTFWLKLKLVRLSNSAIFKQPETDTYSQLKRYGFSQKMIDRFYKPFFSGIFLENELTTSSNMFDFVMKQFSTGDAAIPELGMEEIPKQLAALLPENSIQFETKVTAIENNTIYLENGSEMNSDIIVIATEATGLAGNYIAQQKQQSHSVTTVYFEATKAPTNQAVVILNASENKKWVNNLTVMSNISNKYAPDGKVLLSISYNGIPEIDDTIVAENMKAELKQWYGNQVDDWKMLKTYRIQYALPNQDSVSDELTKTDMKINDNIFICGDHLMNGSINAAMKSGRLVAALIDEKKK</sequence>
<gene>
    <name evidence="2" type="ORF">GENT5_09060</name>
</gene>
<dbReference type="Pfam" id="PF01593">
    <property type="entry name" value="Amino_oxidase"/>
    <property type="match status" value="1"/>
</dbReference>
<dbReference type="PANTHER" id="PTHR42841">
    <property type="entry name" value="AMINE OXIDASE"/>
    <property type="match status" value="1"/>
</dbReference>
<accession>A0ABN6KZ21</accession>
<keyword evidence="3" id="KW-1185">Reference proteome</keyword>
<reference evidence="2 3" key="2">
    <citation type="journal article" date="2022" name="Microorganisms">
        <title>Complete Genome Sequences of Two Flavobacterium ammonificans Strains and a Flavobacterium ammoniigenes Strain of Ammonifying Bacterioplankton Isolated from Surface River Water.</title>
        <authorList>
            <person name="Suda W."/>
            <person name="Ogata Y."/>
            <person name="Shindo C."/>
            <person name="Watanabe K."/>
        </authorList>
    </citation>
    <scope>NUCLEOTIDE SEQUENCE [LARGE SCALE GENOMIC DNA]</scope>
    <source>
        <strain evidence="2 3">GENT5</strain>
    </source>
</reference>
<dbReference type="Gene3D" id="1.10.3110.10">
    <property type="entry name" value="protoporphyrinogen ix oxidase, domain 3"/>
    <property type="match status" value="1"/>
</dbReference>
<evidence type="ECO:0000313" key="2">
    <source>
        <dbReference type="EMBL" id="BDB54601.1"/>
    </source>
</evidence>
<dbReference type="EMBL" id="AP025184">
    <property type="protein sequence ID" value="BDB54601.1"/>
    <property type="molecule type" value="Genomic_DNA"/>
</dbReference>
<dbReference type="InterPro" id="IPR036188">
    <property type="entry name" value="FAD/NAD-bd_sf"/>
</dbReference>
<dbReference type="Proteomes" id="UP001319867">
    <property type="component" value="Chromosome"/>
</dbReference>
<name>A0ABN6KZ21_9FLAO</name>
<protein>
    <submittedName>
        <fullName evidence="2">Oxidoreductase</fullName>
    </submittedName>
</protein>